<comment type="caution">
    <text evidence="3">The sequence shown here is derived from an EMBL/GenBank/DDBJ whole genome shotgun (WGS) entry which is preliminary data.</text>
</comment>
<dbReference type="PROSITE" id="PS50041">
    <property type="entry name" value="C_TYPE_LECTIN_2"/>
    <property type="match status" value="1"/>
</dbReference>
<dbReference type="SMART" id="SM00034">
    <property type="entry name" value="CLECT"/>
    <property type="match status" value="1"/>
</dbReference>
<dbReference type="Gene3D" id="3.10.100.10">
    <property type="entry name" value="Mannose-Binding Protein A, subunit A"/>
    <property type="match status" value="1"/>
</dbReference>
<proteinExistence type="predicted"/>
<evidence type="ECO:0000313" key="3">
    <source>
        <dbReference type="EMBL" id="KAI4536731.1"/>
    </source>
</evidence>
<dbReference type="AlphaFoldDB" id="A0AAD4U1G2"/>
<protein>
    <recommendedName>
        <fullName evidence="2">C-type lectin domain-containing protein</fullName>
    </recommendedName>
</protein>
<dbReference type="InterPro" id="IPR016186">
    <property type="entry name" value="C-type_lectin-like/link_sf"/>
</dbReference>
<dbReference type="EMBL" id="JAKZEL010000015">
    <property type="protein sequence ID" value="KAI4536731.1"/>
    <property type="molecule type" value="Genomic_DNA"/>
</dbReference>
<feature type="domain" description="C-type lectin" evidence="2">
    <location>
        <begin position="67"/>
        <end position="182"/>
    </location>
</feature>
<feature type="region of interest" description="Disordered" evidence="1">
    <location>
        <begin position="204"/>
        <end position="245"/>
    </location>
</feature>
<reference evidence="3" key="1">
    <citation type="submission" date="2022-03" db="EMBL/GenBank/DDBJ databases">
        <title>Genomic analyses of argali, domestic sheep and their hybrids provide insights into chromosomal evolution, heterosis and genetic basis of agronomic traits.</title>
        <authorList>
            <person name="Li M."/>
        </authorList>
    </citation>
    <scope>NUCLEOTIDE SEQUENCE</scope>
    <source>
        <strain evidence="3">CAU-MHL-2022a</strain>
        <tissue evidence="3">Skin</tissue>
    </source>
</reference>
<name>A0AAD4U1G2_OVIAM</name>
<organism evidence="3 4">
    <name type="scientific">Ovis ammon polii</name>
    <dbReference type="NCBI Taxonomy" id="230172"/>
    <lineage>
        <taxon>Eukaryota</taxon>
        <taxon>Metazoa</taxon>
        <taxon>Chordata</taxon>
        <taxon>Craniata</taxon>
        <taxon>Vertebrata</taxon>
        <taxon>Euteleostomi</taxon>
        <taxon>Mammalia</taxon>
        <taxon>Eutheria</taxon>
        <taxon>Laurasiatheria</taxon>
        <taxon>Artiodactyla</taxon>
        <taxon>Ruminantia</taxon>
        <taxon>Pecora</taxon>
        <taxon>Bovidae</taxon>
        <taxon>Caprinae</taxon>
        <taxon>Ovis</taxon>
    </lineage>
</organism>
<evidence type="ECO:0000313" key="4">
    <source>
        <dbReference type="Proteomes" id="UP001214576"/>
    </source>
</evidence>
<dbReference type="CDD" id="cd03602">
    <property type="entry name" value="CLECT_1"/>
    <property type="match status" value="1"/>
</dbReference>
<feature type="compositionally biased region" description="Polar residues" evidence="1">
    <location>
        <begin position="209"/>
        <end position="233"/>
    </location>
</feature>
<dbReference type="Pfam" id="PF00059">
    <property type="entry name" value="Lectin_C"/>
    <property type="match status" value="1"/>
</dbReference>
<gene>
    <name evidence="3" type="ORF">MG293_012934</name>
</gene>
<dbReference type="SUPFAM" id="SSF56436">
    <property type="entry name" value="C-type lectin-like"/>
    <property type="match status" value="1"/>
</dbReference>
<dbReference type="PANTHER" id="PTHR45784">
    <property type="entry name" value="C-TYPE LECTIN DOMAIN FAMILY 20 MEMBER A-RELATED"/>
    <property type="match status" value="1"/>
</dbReference>
<evidence type="ECO:0000256" key="1">
    <source>
        <dbReference type="SAM" id="MobiDB-lite"/>
    </source>
</evidence>
<evidence type="ECO:0000259" key="2">
    <source>
        <dbReference type="PROSITE" id="PS50041"/>
    </source>
</evidence>
<dbReference type="InterPro" id="IPR016187">
    <property type="entry name" value="CTDL_fold"/>
</dbReference>
<feature type="region of interest" description="Disordered" evidence="1">
    <location>
        <begin position="287"/>
        <end position="309"/>
    </location>
</feature>
<accession>A0AAD4U1G2</accession>
<sequence length="344" mass="38067">MAYMEMAYSFDRKEEESGDQEINDPQTRHSLFQSREAFPPAVLSCIVVMLVMGLRLSLCTAALQLTSEGKTFWRVAEELSWSEALEYCRRHHTDLADLHSMSGWSSIKALYSLTSSHEAWIGLFFDVRLGGLRWSGGSSFSASVWGSLPTFREGLCATLYSITFLPSLGAAWCSARKPFICYYDPTVGSHTLLEPVLSLTATPKPAVTSERSGTNMTGTAPATQAQHWSSANHPESKEKTPAPKPGQLFGILKADFLIPVLMDPEDMKDQFLSEALEMKNKVKFRRTITGHGRSGPEKANSDQLSDKCKQPSYSSTMTSFYHTSLTTDCPGAQQNLGNSAWNTF</sequence>
<dbReference type="Proteomes" id="UP001214576">
    <property type="component" value="Unassembled WGS sequence"/>
</dbReference>
<dbReference type="InterPro" id="IPR001304">
    <property type="entry name" value="C-type_lectin-like"/>
</dbReference>
<dbReference type="PANTHER" id="PTHR45784:SF5">
    <property type="entry name" value="C-TYPE LECTIN DOMAIN FAMILY 20 MEMBER A-RELATED"/>
    <property type="match status" value="1"/>
</dbReference>
<feature type="compositionally biased region" description="Basic and acidic residues" evidence="1">
    <location>
        <begin position="294"/>
        <end position="309"/>
    </location>
</feature>
<keyword evidence="4" id="KW-1185">Reference proteome</keyword>